<dbReference type="InterPro" id="IPR038750">
    <property type="entry name" value="YczE/YyaS-like"/>
</dbReference>
<dbReference type="PANTHER" id="PTHR40078">
    <property type="entry name" value="INTEGRAL MEMBRANE PROTEIN-RELATED"/>
    <property type="match status" value="1"/>
</dbReference>
<sequence>MGGGLYNAAEIGAGPRDGFMLSISEKLSAPIARVRIITESSVLVFGFLLGGPVFIFSIIFTFIQSPIFQSTYLHFNRIIEKITAGRIKKSVS</sequence>
<keyword evidence="1" id="KW-0472">Membrane</keyword>
<organism evidence="2 3">
    <name type="scientific">Tigheibacillus halophilus</name>
    <dbReference type="NCBI Taxonomy" id="361280"/>
    <lineage>
        <taxon>Bacteria</taxon>
        <taxon>Bacillati</taxon>
        <taxon>Bacillota</taxon>
        <taxon>Bacilli</taxon>
        <taxon>Bacillales</taxon>
        <taxon>Bacillaceae</taxon>
        <taxon>Tigheibacillus</taxon>
    </lineage>
</organism>
<feature type="transmembrane region" description="Helical" evidence="1">
    <location>
        <begin position="42"/>
        <end position="63"/>
    </location>
</feature>
<proteinExistence type="predicted"/>
<reference evidence="2 3" key="1">
    <citation type="submission" date="2023-10" db="EMBL/GenBank/DDBJ databases">
        <title>Virgibacillus halophilus 5B73C genome.</title>
        <authorList>
            <person name="Miliotis G."/>
            <person name="Sengupta P."/>
            <person name="Hameed A."/>
            <person name="Chuvochina M."/>
            <person name="Mcdonagh F."/>
            <person name="Simpson A.C."/>
            <person name="Singh N.K."/>
            <person name="Rekha P.D."/>
            <person name="Raman K."/>
            <person name="Hugenholtz P."/>
            <person name="Venkateswaran K."/>
        </authorList>
    </citation>
    <scope>NUCLEOTIDE SEQUENCE [LARGE SCALE GENOMIC DNA]</scope>
    <source>
        <strain evidence="2 3">5B73C</strain>
    </source>
</reference>
<evidence type="ECO:0000256" key="1">
    <source>
        <dbReference type="SAM" id="Phobius"/>
    </source>
</evidence>
<dbReference type="PANTHER" id="PTHR40078:SF1">
    <property type="entry name" value="INTEGRAL MEMBRANE PROTEIN"/>
    <property type="match status" value="1"/>
</dbReference>
<dbReference type="Proteomes" id="UP001281447">
    <property type="component" value="Unassembled WGS sequence"/>
</dbReference>
<dbReference type="EMBL" id="JAWDIP010000004">
    <property type="protein sequence ID" value="MDY0395847.1"/>
    <property type="molecule type" value="Genomic_DNA"/>
</dbReference>
<accession>A0ABU5C937</accession>
<keyword evidence="1" id="KW-1133">Transmembrane helix</keyword>
<comment type="caution">
    <text evidence="2">The sequence shown here is derived from an EMBL/GenBank/DDBJ whole genome shotgun (WGS) entry which is preliminary data.</text>
</comment>
<gene>
    <name evidence="2" type="ORF">RWE15_17470</name>
</gene>
<evidence type="ECO:0000313" key="3">
    <source>
        <dbReference type="Proteomes" id="UP001281447"/>
    </source>
</evidence>
<evidence type="ECO:0000313" key="2">
    <source>
        <dbReference type="EMBL" id="MDY0395847.1"/>
    </source>
</evidence>
<keyword evidence="3" id="KW-1185">Reference proteome</keyword>
<keyword evidence="1" id="KW-0812">Transmembrane</keyword>
<protein>
    <submittedName>
        <fullName evidence="2">Uncharacterized protein</fullName>
    </submittedName>
</protein>
<name>A0ABU5C937_9BACI</name>